<dbReference type="EC" id="2.8.2.-" evidence="9"/>
<evidence type="ECO:0000313" key="10">
    <source>
        <dbReference type="EMBL" id="KAK2566904.1"/>
    </source>
</evidence>
<keyword evidence="4" id="KW-0812">Transmembrane</keyword>
<dbReference type="GO" id="GO:0008146">
    <property type="term" value="F:sulfotransferase activity"/>
    <property type="evidence" value="ECO:0007669"/>
    <property type="project" value="InterPro"/>
</dbReference>
<comment type="subcellular location">
    <subcellularLocation>
        <location evidence="1 9">Golgi apparatus membrane</location>
        <topology evidence="1 9">Single-pass type II membrane protein</topology>
    </subcellularLocation>
</comment>
<dbReference type="PROSITE" id="PS51257">
    <property type="entry name" value="PROKAR_LIPOPROTEIN"/>
    <property type="match status" value="1"/>
</dbReference>
<evidence type="ECO:0000256" key="1">
    <source>
        <dbReference type="ARBA" id="ARBA00004323"/>
    </source>
</evidence>
<evidence type="ECO:0000256" key="5">
    <source>
        <dbReference type="ARBA" id="ARBA00022989"/>
    </source>
</evidence>
<keyword evidence="3 9" id="KW-0808">Transferase</keyword>
<evidence type="ECO:0000256" key="3">
    <source>
        <dbReference type="ARBA" id="ARBA00022679"/>
    </source>
</evidence>
<dbReference type="GO" id="GO:0016051">
    <property type="term" value="P:carbohydrate biosynthetic process"/>
    <property type="evidence" value="ECO:0007669"/>
    <property type="project" value="InterPro"/>
</dbReference>
<organism evidence="10 11">
    <name type="scientific">Acropora cervicornis</name>
    <name type="common">Staghorn coral</name>
    <dbReference type="NCBI Taxonomy" id="6130"/>
    <lineage>
        <taxon>Eukaryota</taxon>
        <taxon>Metazoa</taxon>
        <taxon>Cnidaria</taxon>
        <taxon>Anthozoa</taxon>
        <taxon>Hexacorallia</taxon>
        <taxon>Scleractinia</taxon>
        <taxon>Astrocoeniina</taxon>
        <taxon>Acroporidae</taxon>
        <taxon>Acropora</taxon>
    </lineage>
</organism>
<evidence type="ECO:0000256" key="8">
    <source>
        <dbReference type="ARBA" id="ARBA00023180"/>
    </source>
</evidence>
<keyword evidence="7" id="KW-0472">Membrane</keyword>
<dbReference type="InterPro" id="IPR018011">
    <property type="entry name" value="Carb_sulfotrans_8-10"/>
</dbReference>
<dbReference type="InterPro" id="IPR005331">
    <property type="entry name" value="Sulfotransferase"/>
</dbReference>
<evidence type="ECO:0000256" key="9">
    <source>
        <dbReference type="RuleBase" id="RU364020"/>
    </source>
</evidence>
<evidence type="ECO:0000256" key="6">
    <source>
        <dbReference type="ARBA" id="ARBA00023034"/>
    </source>
</evidence>
<dbReference type="EMBL" id="JARQWQ010000015">
    <property type="protein sequence ID" value="KAK2566904.1"/>
    <property type="molecule type" value="Genomic_DNA"/>
</dbReference>
<sequence>MRALQKTMVKVSAIVFLFVACLSVLITFSGSMTAPVCSKECDKIFVFCRYSHFYKSLGLTLCGGHAMKFIQAFLIDLSKENTLQRRVQSQVMVQWTETQAKMITSTTIDTSYKDIRKLCRGVFCRKKNQMLAGVQRLEQKQRERQDRLQKYCKLYNTSSIKQKLNREALKYLIVNDNYKTVYCYIPKVACTQWKRVFLALNNVNLRNVTDWKVIHNRTYYRFLDSYSDEEIKLRLQTYYKFFFVRYPMDRLLSCFRDKFELENDDKYYEQTFSKRIVDSFRRSIDPKSDNSVTFEKFAHYISTVGFNEDDHWATYDFICQPCVILYDFIGRFEDMSEEIPYILRQTGMDKAATFPSFHSHNTKSKILDYYATIPKVKIVQLVKLYERDYEMFHYRFPGPLAQYLEGFLN</sequence>
<proteinExistence type="inferred from homology"/>
<name>A0AAD9QT47_ACRCE</name>
<keyword evidence="6 9" id="KW-0333">Golgi apparatus</keyword>
<protein>
    <recommendedName>
        <fullName evidence="9">Carbohydrate sulfotransferase</fullName>
        <ecNumber evidence="9">2.8.2.-</ecNumber>
    </recommendedName>
</protein>
<dbReference type="PANTHER" id="PTHR12137:SF54">
    <property type="entry name" value="CARBOHYDRATE SULFOTRANSFERASE"/>
    <property type="match status" value="1"/>
</dbReference>
<keyword evidence="9" id="KW-0119">Carbohydrate metabolism</keyword>
<dbReference type="GO" id="GO:0000139">
    <property type="term" value="C:Golgi membrane"/>
    <property type="evidence" value="ECO:0007669"/>
    <property type="project" value="UniProtKB-SubCell"/>
</dbReference>
<keyword evidence="8 9" id="KW-0325">Glycoprotein</keyword>
<evidence type="ECO:0000313" key="11">
    <source>
        <dbReference type="Proteomes" id="UP001249851"/>
    </source>
</evidence>
<reference evidence="10" key="1">
    <citation type="journal article" date="2023" name="G3 (Bethesda)">
        <title>Whole genome assembly and annotation of the endangered Caribbean coral Acropora cervicornis.</title>
        <authorList>
            <person name="Selwyn J.D."/>
            <person name="Vollmer S.V."/>
        </authorList>
    </citation>
    <scope>NUCLEOTIDE SEQUENCE</scope>
    <source>
        <strain evidence="10">K2</strain>
    </source>
</reference>
<dbReference type="PANTHER" id="PTHR12137">
    <property type="entry name" value="CARBOHYDRATE SULFOTRANSFERASE"/>
    <property type="match status" value="1"/>
</dbReference>
<dbReference type="Pfam" id="PF03567">
    <property type="entry name" value="Sulfotransfer_2"/>
    <property type="match status" value="1"/>
</dbReference>
<accession>A0AAD9QT47</accession>
<evidence type="ECO:0000256" key="2">
    <source>
        <dbReference type="ARBA" id="ARBA00006339"/>
    </source>
</evidence>
<dbReference type="Proteomes" id="UP001249851">
    <property type="component" value="Unassembled WGS sequence"/>
</dbReference>
<evidence type="ECO:0000256" key="4">
    <source>
        <dbReference type="ARBA" id="ARBA00022692"/>
    </source>
</evidence>
<comment type="similarity">
    <text evidence="2 9">Belongs to the sulfotransferase 2 family.</text>
</comment>
<evidence type="ECO:0000256" key="7">
    <source>
        <dbReference type="ARBA" id="ARBA00023136"/>
    </source>
</evidence>
<dbReference type="AlphaFoldDB" id="A0AAD9QT47"/>
<keyword evidence="11" id="KW-1185">Reference proteome</keyword>
<keyword evidence="5" id="KW-1133">Transmembrane helix</keyword>
<keyword evidence="9" id="KW-0735">Signal-anchor</keyword>
<comment type="caution">
    <text evidence="10">The sequence shown here is derived from an EMBL/GenBank/DDBJ whole genome shotgun (WGS) entry which is preliminary data.</text>
</comment>
<reference evidence="10" key="2">
    <citation type="journal article" date="2023" name="Science">
        <title>Genomic signatures of disease resistance in endangered staghorn corals.</title>
        <authorList>
            <person name="Vollmer S.V."/>
            <person name="Selwyn J.D."/>
            <person name="Despard B.A."/>
            <person name="Roesel C.L."/>
        </authorList>
    </citation>
    <scope>NUCLEOTIDE SEQUENCE</scope>
    <source>
        <strain evidence="10">K2</strain>
    </source>
</reference>
<gene>
    <name evidence="10" type="ORF">P5673_008664</name>
</gene>